<evidence type="ECO:0000256" key="6">
    <source>
        <dbReference type="ARBA" id="ARBA00022694"/>
    </source>
</evidence>
<keyword evidence="4" id="KW-0808">Transferase</keyword>
<reference evidence="7" key="1">
    <citation type="journal article" date="2014" name="Front. Microbiol.">
        <title>High frequency of phylogenetically diverse reductive dehalogenase-homologous genes in deep subseafloor sedimentary metagenomes.</title>
        <authorList>
            <person name="Kawai M."/>
            <person name="Futagami T."/>
            <person name="Toyoda A."/>
            <person name="Takaki Y."/>
            <person name="Nishi S."/>
            <person name="Hori S."/>
            <person name="Arai W."/>
            <person name="Tsubouchi T."/>
            <person name="Morono Y."/>
            <person name="Uchiyama I."/>
            <person name="Ito T."/>
            <person name="Fujiyama A."/>
            <person name="Inagaki F."/>
            <person name="Takami H."/>
        </authorList>
    </citation>
    <scope>NUCLEOTIDE SEQUENCE</scope>
    <source>
        <strain evidence="7">Expedition CK06-06</strain>
    </source>
</reference>
<protein>
    <recommendedName>
        <fullName evidence="2">tRNA (guanine(46)-N(7))-methyltransferase</fullName>
        <ecNumber evidence="2">2.1.1.33</ecNumber>
    </recommendedName>
</protein>
<name>X1RAH9_9ZZZZ</name>
<dbReference type="PANTHER" id="PTHR23417">
    <property type="entry name" value="3-DEOXY-D-MANNO-OCTULOSONIC-ACID TRANSFERASE/TRNA GUANINE-N 7 - -METHYLTRANSFERASE"/>
    <property type="match status" value="1"/>
</dbReference>
<dbReference type="SUPFAM" id="SSF53335">
    <property type="entry name" value="S-adenosyl-L-methionine-dependent methyltransferases"/>
    <property type="match status" value="1"/>
</dbReference>
<keyword evidence="6" id="KW-0819">tRNA processing</keyword>
<dbReference type="InterPro" id="IPR029063">
    <property type="entry name" value="SAM-dependent_MTases_sf"/>
</dbReference>
<comment type="caution">
    <text evidence="7">The sequence shown here is derived from an EMBL/GenBank/DDBJ whole genome shotgun (WGS) entry which is preliminary data.</text>
</comment>
<dbReference type="AlphaFoldDB" id="X1RAH9"/>
<dbReference type="EMBL" id="BARW01006571">
    <property type="protein sequence ID" value="GAI77772.1"/>
    <property type="molecule type" value="Genomic_DNA"/>
</dbReference>
<evidence type="ECO:0000256" key="5">
    <source>
        <dbReference type="ARBA" id="ARBA00022691"/>
    </source>
</evidence>
<evidence type="ECO:0000256" key="4">
    <source>
        <dbReference type="ARBA" id="ARBA00022679"/>
    </source>
</evidence>
<accession>X1RAH9</accession>
<dbReference type="PANTHER" id="PTHR23417:SF14">
    <property type="entry name" value="PENTACOTRIPEPTIDE-REPEAT REGION OF PRORP DOMAIN-CONTAINING PROTEIN"/>
    <property type="match status" value="1"/>
</dbReference>
<organism evidence="7">
    <name type="scientific">marine sediment metagenome</name>
    <dbReference type="NCBI Taxonomy" id="412755"/>
    <lineage>
        <taxon>unclassified sequences</taxon>
        <taxon>metagenomes</taxon>
        <taxon>ecological metagenomes</taxon>
    </lineage>
</organism>
<dbReference type="Pfam" id="PF02390">
    <property type="entry name" value="Methyltransf_4"/>
    <property type="match status" value="1"/>
</dbReference>
<evidence type="ECO:0000256" key="2">
    <source>
        <dbReference type="ARBA" id="ARBA00011977"/>
    </source>
</evidence>
<evidence type="ECO:0000313" key="7">
    <source>
        <dbReference type="EMBL" id="GAI77772.1"/>
    </source>
</evidence>
<dbReference type="InterPro" id="IPR003358">
    <property type="entry name" value="tRNA_(Gua-N-7)_MeTrfase_Trmb"/>
</dbReference>
<dbReference type="GO" id="GO:0008176">
    <property type="term" value="F:tRNA (guanine(46)-N7)-methyltransferase activity"/>
    <property type="evidence" value="ECO:0007669"/>
    <property type="project" value="UniProtKB-EC"/>
</dbReference>
<dbReference type="PROSITE" id="PS51625">
    <property type="entry name" value="SAM_MT_TRMB"/>
    <property type="match status" value="1"/>
</dbReference>
<keyword evidence="3" id="KW-0489">Methyltransferase</keyword>
<dbReference type="Gene3D" id="3.40.50.150">
    <property type="entry name" value="Vaccinia Virus protein VP39"/>
    <property type="match status" value="1"/>
</dbReference>
<comment type="catalytic activity">
    <reaction evidence="1">
        <text>guanosine(46) in tRNA + S-adenosyl-L-methionine = N(7)-methylguanosine(46) in tRNA + S-adenosyl-L-homocysteine</text>
        <dbReference type="Rhea" id="RHEA:42708"/>
        <dbReference type="Rhea" id="RHEA-COMP:10188"/>
        <dbReference type="Rhea" id="RHEA-COMP:10189"/>
        <dbReference type="ChEBI" id="CHEBI:57856"/>
        <dbReference type="ChEBI" id="CHEBI:59789"/>
        <dbReference type="ChEBI" id="CHEBI:74269"/>
        <dbReference type="ChEBI" id="CHEBI:74480"/>
        <dbReference type="EC" id="2.1.1.33"/>
    </reaction>
</comment>
<gene>
    <name evidence="7" type="ORF">S12H4_13806</name>
</gene>
<evidence type="ECO:0000256" key="1">
    <source>
        <dbReference type="ARBA" id="ARBA00000142"/>
    </source>
</evidence>
<dbReference type="EC" id="2.1.1.33" evidence="2"/>
<proteinExistence type="predicted"/>
<dbReference type="GO" id="GO:0043527">
    <property type="term" value="C:tRNA methyltransferase complex"/>
    <property type="evidence" value="ECO:0007669"/>
    <property type="project" value="TreeGrafter"/>
</dbReference>
<evidence type="ECO:0000256" key="3">
    <source>
        <dbReference type="ARBA" id="ARBA00022603"/>
    </source>
</evidence>
<sequence length="149" mass="17385">MGIEWARKYYRYAVDRIGRWGVTNVRIIRTDAASFIGDFVPDDSVECFHIYFPDPWPKKRHHKRRFICAATLDHLLRCLTTGGRLRIATDHAEYFEVIEDLVTGRADRLEQIEFTPTTGAEAGEITGTNYERKYIKDKRQIYTIAAKKI</sequence>
<keyword evidence="5" id="KW-0949">S-adenosyl-L-methionine</keyword>